<dbReference type="AlphaFoldDB" id="A0A0F9E453"/>
<comment type="caution">
    <text evidence="1">The sequence shown here is derived from an EMBL/GenBank/DDBJ whole genome shotgun (WGS) entry which is preliminary data.</text>
</comment>
<accession>A0A0F9E453</accession>
<reference evidence="1" key="1">
    <citation type="journal article" date="2015" name="Nature">
        <title>Complex archaea that bridge the gap between prokaryotes and eukaryotes.</title>
        <authorList>
            <person name="Spang A."/>
            <person name="Saw J.H."/>
            <person name="Jorgensen S.L."/>
            <person name="Zaremba-Niedzwiedzka K."/>
            <person name="Martijn J."/>
            <person name="Lind A.E."/>
            <person name="van Eijk R."/>
            <person name="Schleper C."/>
            <person name="Guy L."/>
            <person name="Ettema T.J."/>
        </authorList>
    </citation>
    <scope>NUCLEOTIDE SEQUENCE</scope>
</reference>
<sequence>MTALQLTGNTPLFTPNKSRVYQLDILPYVVTDPNHPDRFDLDGVKVAVVGDMWYKRPYGLHRIPAALCPRLSFNNKECNVCEYRSHLELERKRERGVGHNPYTKQIRKLKPSSRNLYVVIPVNDPDFEEKPHIWDISYFLFQDLLNDEVEENERYGDFPDPDEGYTLNVHLKLKHFGPAPFVEAEKINFIKRDTVATLRVQKHLNSVPNLDLIIEANLRSTFQKLSSFKPTKIKPTKIRRGDPTSSNKEAGQMIQIATDLNKVLGLQPSIDIKASLGRIKILVREAAELIVPEDLPFLSADTRKVVERNTLTRTTPASDCPYGHAFGYDTDEYADCDDCPVWEACIDAKEVNSKEGSEHIVTKQPGFVSFSEIALKQTGRHVLGGNTSPIRSNPNTVSLAIHQKTKELMFRIVIGASVCARERFILGDIVDPQIDLNKGELLIIRSPVGRYSLCLPTKQDRERYAEDPNYKASLIITGKIFEGFPYHQFRDSMRATILEHRHEEQGLVLKLVRHPNAQSNESGW</sequence>
<protein>
    <submittedName>
        <fullName evidence="1">Uncharacterized protein</fullName>
    </submittedName>
</protein>
<dbReference type="EMBL" id="LAZR01028965">
    <property type="protein sequence ID" value="KKL60976.1"/>
    <property type="molecule type" value="Genomic_DNA"/>
</dbReference>
<name>A0A0F9E453_9ZZZZ</name>
<organism evidence="1">
    <name type="scientific">marine sediment metagenome</name>
    <dbReference type="NCBI Taxonomy" id="412755"/>
    <lineage>
        <taxon>unclassified sequences</taxon>
        <taxon>metagenomes</taxon>
        <taxon>ecological metagenomes</taxon>
    </lineage>
</organism>
<evidence type="ECO:0000313" key="1">
    <source>
        <dbReference type="EMBL" id="KKL60976.1"/>
    </source>
</evidence>
<proteinExistence type="predicted"/>
<gene>
    <name evidence="1" type="ORF">LCGC14_2199940</name>
</gene>